<keyword evidence="1" id="KW-1133">Transmembrane helix</keyword>
<keyword evidence="1" id="KW-0472">Membrane</keyword>
<proteinExistence type="evidence at transcript level"/>
<dbReference type="EMBL" id="IAAA01061362">
    <property type="protein sequence ID" value="LAA12294.1"/>
    <property type="molecule type" value="mRNA"/>
</dbReference>
<protein>
    <submittedName>
        <fullName evidence="2">Uncharacterized protein</fullName>
    </submittedName>
</protein>
<reference evidence="2" key="1">
    <citation type="journal article" date="2016" name="Mol. Ecol. Resour.">
        <title>Evaluation of the impact of RNA preservation methods of spiders for de novo transcriptome assembly.</title>
        <authorList>
            <person name="Kono N."/>
            <person name="Nakamura H."/>
            <person name="Ito Y."/>
            <person name="Tomita M."/>
            <person name="Arakawa K."/>
        </authorList>
    </citation>
    <scope>NUCLEOTIDE SEQUENCE</scope>
    <source>
        <tissue evidence="2">Whole body</tissue>
    </source>
</reference>
<name>A0A2L2YW30_PARTP</name>
<accession>A0A2L2YW30</accession>
<evidence type="ECO:0000256" key="1">
    <source>
        <dbReference type="SAM" id="Phobius"/>
    </source>
</evidence>
<organism evidence="2">
    <name type="scientific">Parasteatoda tepidariorum</name>
    <name type="common">Common house spider</name>
    <name type="synonym">Achaearanea tepidariorum</name>
    <dbReference type="NCBI Taxonomy" id="114398"/>
    <lineage>
        <taxon>Eukaryota</taxon>
        <taxon>Metazoa</taxon>
        <taxon>Ecdysozoa</taxon>
        <taxon>Arthropoda</taxon>
        <taxon>Chelicerata</taxon>
        <taxon>Arachnida</taxon>
        <taxon>Araneae</taxon>
        <taxon>Araneomorphae</taxon>
        <taxon>Entelegynae</taxon>
        <taxon>Araneoidea</taxon>
        <taxon>Theridiidae</taxon>
        <taxon>Parasteatoda</taxon>
    </lineage>
</organism>
<sequence>MSVCNERTLELMKLISKTKHCKSLLKKCSKSEIKTLCECVLNVLCGNIPLTKSQKNKLAPHKESLRKLSKKKLSLYKKKKILVQKGEGFLSFLLPAAISVISSLIHGVQ</sequence>
<keyword evidence="1" id="KW-0812">Transmembrane</keyword>
<dbReference type="AlphaFoldDB" id="A0A2L2YW30"/>
<feature type="transmembrane region" description="Helical" evidence="1">
    <location>
        <begin position="88"/>
        <end position="108"/>
    </location>
</feature>
<evidence type="ECO:0000313" key="2">
    <source>
        <dbReference type="EMBL" id="LAA12294.1"/>
    </source>
</evidence>